<organism evidence="6 7">
    <name type="scientific">Candidatus Woykebacteria bacterium RBG_16_44_10</name>
    <dbReference type="NCBI Taxonomy" id="1802597"/>
    <lineage>
        <taxon>Bacteria</taxon>
        <taxon>Candidatus Woykeibacteriota</taxon>
    </lineage>
</organism>
<evidence type="ECO:0000256" key="4">
    <source>
        <dbReference type="HAMAP-Rule" id="MF_01401"/>
    </source>
</evidence>
<evidence type="ECO:0000256" key="2">
    <source>
        <dbReference type="ARBA" id="ARBA00047806"/>
    </source>
</evidence>
<dbReference type="Pfam" id="PF01625">
    <property type="entry name" value="PMSR"/>
    <property type="match status" value="1"/>
</dbReference>
<evidence type="ECO:0000313" key="7">
    <source>
        <dbReference type="Proteomes" id="UP000177588"/>
    </source>
</evidence>
<dbReference type="STRING" id="1802597.A2Z24_01765"/>
<dbReference type="InterPro" id="IPR036509">
    <property type="entry name" value="Met_Sox_Rdtase_MsrA_sf"/>
</dbReference>
<dbReference type="NCBIfam" id="TIGR00401">
    <property type="entry name" value="msrA"/>
    <property type="match status" value="1"/>
</dbReference>
<comment type="caution">
    <text evidence="6">The sequence shown here is derived from an EMBL/GenBank/DDBJ whole genome shotgun (WGS) entry which is preliminary data.</text>
</comment>
<evidence type="ECO:0000313" key="6">
    <source>
        <dbReference type="EMBL" id="OGY25563.1"/>
    </source>
</evidence>
<evidence type="ECO:0000256" key="3">
    <source>
        <dbReference type="ARBA" id="ARBA00048782"/>
    </source>
</evidence>
<gene>
    <name evidence="4" type="primary">msrA</name>
    <name evidence="6" type="ORF">A2Z24_01765</name>
</gene>
<dbReference type="PANTHER" id="PTHR43774">
    <property type="entry name" value="PEPTIDE METHIONINE SULFOXIDE REDUCTASE"/>
    <property type="match status" value="1"/>
</dbReference>
<dbReference type="GO" id="GO:0008113">
    <property type="term" value="F:peptide-methionine (S)-S-oxide reductase activity"/>
    <property type="evidence" value="ECO:0007669"/>
    <property type="project" value="UniProtKB-UniRule"/>
</dbReference>
<comment type="catalytic activity">
    <reaction evidence="3 4">
        <text>[thioredoxin]-disulfide + L-methionine + H2O = L-methionine (S)-S-oxide + [thioredoxin]-dithiol</text>
        <dbReference type="Rhea" id="RHEA:19993"/>
        <dbReference type="Rhea" id="RHEA-COMP:10698"/>
        <dbReference type="Rhea" id="RHEA-COMP:10700"/>
        <dbReference type="ChEBI" id="CHEBI:15377"/>
        <dbReference type="ChEBI" id="CHEBI:29950"/>
        <dbReference type="ChEBI" id="CHEBI:50058"/>
        <dbReference type="ChEBI" id="CHEBI:57844"/>
        <dbReference type="ChEBI" id="CHEBI:58772"/>
        <dbReference type="EC" id="1.8.4.11"/>
    </reaction>
</comment>
<dbReference type="EMBL" id="MHCT01000027">
    <property type="protein sequence ID" value="OGY25563.1"/>
    <property type="molecule type" value="Genomic_DNA"/>
</dbReference>
<comment type="function">
    <text evidence="4">Has an important function as a repair enzyme for proteins that have been inactivated by oxidation. Catalyzes the reversible oxidation-reduction of methionine sulfoxide in proteins to methionine.</text>
</comment>
<accession>A0A1G1WCZ4</accession>
<reference evidence="6 7" key="1">
    <citation type="journal article" date="2016" name="Nat. Commun.">
        <title>Thousands of microbial genomes shed light on interconnected biogeochemical processes in an aquifer system.</title>
        <authorList>
            <person name="Anantharaman K."/>
            <person name="Brown C.T."/>
            <person name="Hug L.A."/>
            <person name="Sharon I."/>
            <person name="Castelle C.J."/>
            <person name="Probst A.J."/>
            <person name="Thomas B.C."/>
            <person name="Singh A."/>
            <person name="Wilkins M.J."/>
            <person name="Karaoz U."/>
            <person name="Brodie E.L."/>
            <person name="Williams K.H."/>
            <person name="Hubbard S.S."/>
            <person name="Banfield J.F."/>
        </authorList>
    </citation>
    <scope>NUCLEOTIDE SEQUENCE [LARGE SCALE GENOMIC DNA]</scope>
</reference>
<comment type="catalytic activity">
    <reaction evidence="2 4">
        <text>L-methionyl-[protein] + [thioredoxin]-disulfide + H2O = L-methionyl-(S)-S-oxide-[protein] + [thioredoxin]-dithiol</text>
        <dbReference type="Rhea" id="RHEA:14217"/>
        <dbReference type="Rhea" id="RHEA-COMP:10698"/>
        <dbReference type="Rhea" id="RHEA-COMP:10700"/>
        <dbReference type="Rhea" id="RHEA-COMP:12313"/>
        <dbReference type="Rhea" id="RHEA-COMP:12315"/>
        <dbReference type="ChEBI" id="CHEBI:15377"/>
        <dbReference type="ChEBI" id="CHEBI:16044"/>
        <dbReference type="ChEBI" id="CHEBI:29950"/>
        <dbReference type="ChEBI" id="CHEBI:44120"/>
        <dbReference type="ChEBI" id="CHEBI:50058"/>
        <dbReference type="EC" id="1.8.4.11"/>
    </reaction>
</comment>
<dbReference type="SUPFAM" id="SSF55068">
    <property type="entry name" value="Peptide methionine sulfoxide reductase"/>
    <property type="match status" value="1"/>
</dbReference>
<comment type="similarity">
    <text evidence="4">Belongs to the MsrA Met sulfoxide reductase family.</text>
</comment>
<evidence type="ECO:0000259" key="5">
    <source>
        <dbReference type="Pfam" id="PF01625"/>
    </source>
</evidence>
<dbReference type="PANTHER" id="PTHR43774:SF1">
    <property type="entry name" value="PEPTIDE METHIONINE SULFOXIDE REDUCTASE MSRA 2"/>
    <property type="match status" value="1"/>
</dbReference>
<dbReference type="Proteomes" id="UP000177588">
    <property type="component" value="Unassembled WGS sequence"/>
</dbReference>
<evidence type="ECO:0000256" key="1">
    <source>
        <dbReference type="ARBA" id="ARBA00023002"/>
    </source>
</evidence>
<feature type="domain" description="Peptide methionine sulphoxide reductase MsrA" evidence="5">
    <location>
        <begin position="8"/>
        <end position="165"/>
    </location>
</feature>
<feature type="active site" evidence="4">
    <location>
        <position position="15"/>
    </location>
</feature>
<dbReference type="GO" id="GO:0033744">
    <property type="term" value="F:L-methionine:thioredoxin-disulfide S-oxidoreductase activity"/>
    <property type="evidence" value="ECO:0007669"/>
    <property type="project" value="RHEA"/>
</dbReference>
<dbReference type="InterPro" id="IPR002569">
    <property type="entry name" value="Met_Sox_Rdtase_MsrA_dom"/>
</dbReference>
<protein>
    <recommendedName>
        <fullName evidence="4">Peptide methionine sulfoxide reductase MsrA</fullName>
        <shortName evidence="4">Protein-methionine-S-oxide reductase</shortName>
        <ecNumber evidence="4">1.8.4.11</ecNumber>
    </recommendedName>
    <alternativeName>
        <fullName evidence="4">Peptide-methionine (S)-S-oxide reductase</fullName>
        <shortName evidence="4">Peptide Met(O) reductase</shortName>
    </alternativeName>
</protein>
<dbReference type="HAMAP" id="MF_01401">
    <property type="entry name" value="MsrA"/>
    <property type="match status" value="1"/>
</dbReference>
<dbReference type="Gene3D" id="3.30.1060.10">
    <property type="entry name" value="Peptide methionine sulphoxide reductase MsrA"/>
    <property type="match status" value="1"/>
</dbReference>
<keyword evidence="1 4" id="KW-0560">Oxidoreductase</keyword>
<proteinExistence type="inferred from homology"/>
<dbReference type="EC" id="1.8.4.11" evidence="4"/>
<sequence>METINLETATLAGGCFWCTEAIFKRLKGVESVVSGYSGGNPPAGGEKPTYEQVSSGITGHAEAIQIRFDPKEISYKQLLDVFFALHDPTQMNRQGNDVGEQYRSAVFYHTSEQKRAVEKKTEDLESNSNLKGKIVTQVEPFKSFYDAEDYHKDYYDKNRSAGYCQIVIDPKIHKLYKDFGDLVIRCGKSI</sequence>
<name>A0A1G1WCZ4_9BACT</name>
<dbReference type="AlphaFoldDB" id="A0A1G1WCZ4"/>